<dbReference type="GO" id="GO:0045892">
    <property type="term" value="P:negative regulation of DNA-templated transcription"/>
    <property type="evidence" value="ECO:0007669"/>
    <property type="project" value="InterPro"/>
</dbReference>
<organism evidence="1 2">
    <name type="scientific">Aquilegia coerulea</name>
    <name type="common">Rocky mountain columbine</name>
    <dbReference type="NCBI Taxonomy" id="218851"/>
    <lineage>
        <taxon>Eukaryota</taxon>
        <taxon>Viridiplantae</taxon>
        <taxon>Streptophyta</taxon>
        <taxon>Embryophyta</taxon>
        <taxon>Tracheophyta</taxon>
        <taxon>Spermatophyta</taxon>
        <taxon>Magnoliopsida</taxon>
        <taxon>Ranunculales</taxon>
        <taxon>Ranunculaceae</taxon>
        <taxon>Thalictroideae</taxon>
        <taxon>Aquilegia</taxon>
    </lineage>
</organism>
<dbReference type="Proteomes" id="UP000230069">
    <property type="component" value="Unassembled WGS sequence"/>
</dbReference>
<name>A0A2G5CJ54_AQUCA</name>
<proteinExistence type="predicted"/>
<protein>
    <submittedName>
        <fullName evidence="1">Uncharacterized protein</fullName>
    </submittedName>
</protein>
<accession>A0A2G5CJ54</accession>
<evidence type="ECO:0000313" key="1">
    <source>
        <dbReference type="EMBL" id="PIA31316.1"/>
    </source>
</evidence>
<dbReference type="GO" id="GO:0010113">
    <property type="term" value="P:negative regulation of systemic acquired resistance"/>
    <property type="evidence" value="ECO:0007669"/>
    <property type="project" value="TreeGrafter"/>
</dbReference>
<evidence type="ECO:0000313" key="2">
    <source>
        <dbReference type="Proteomes" id="UP000230069"/>
    </source>
</evidence>
<dbReference type="GO" id="GO:0030915">
    <property type="term" value="C:Smc5-Smc6 complex"/>
    <property type="evidence" value="ECO:0007669"/>
    <property type="project" value="InterPro"/>
</dbReference>
<dbReference type="PANTHER" id="PTHR37243:SF2">
    <property type="entry name" value="NEGATIVE REGULATOR OF SYSTEMIC ACQUIRED RESISTANCE SNI1"/>
    <property type="match status" value="1"/>
</dbReference>
<sequence length="86" mass="9580">MTFLFVDLLLNTPSTTILSQAHLKLQHHNEHIAESSKDAKGSSFVQICKDVISAFQNLRRLDKHMEMLPIGKQALFTAASIVSTKS</sequence>
<keyword evidence="2" id="KW-1185">Reference proteome</keyword>
<dbReference type="GO" id="GO:0005634">
    <property type="term" value="C:nucleus"/>
    <property type="evidence" value="ECO:0007669"/>
    <property type="project" value="InterPro"/>
</dbReference>
<reference evidence="1 2" key="1">
    <citation type="submission" date="2017-09" db="EMBL/GenBank/DDBJ databases">
        <title>WGS assembly of Aquilegia coerulea Goldsmith.</title>
        <authorList>
            <person name="Hodges S."/>
            <person name="Kramer E."/>
            <person name="Nordborg M."/>
            <person name="Tomkins J."/>
            <person name="Borevitz J."/>
            <person name="Derieg N."/>
            <person name="Yan J."/>
            <person name="Mihaltcheva S."/>
            <person name="Hayes R.D."/>
            <person name="Rokhsar D."/>
        </authorList>
    </citation>
    <scope>NUCLEOTIDE SEQUENCE [LARGE SCALE GENOMIC DNA]</scope>
    <source>
        <strain evidence="2">cv. Goldsmith</strain>
    </source>
</reference>
<dbReference type="STRING" id="218851.A0A2G5CJ54"/>
<dbReference type="EMBL" id="KZ305068">
    <property type="protein sequence ID" value="PIA31316.1"/>
    <property type="molecule type" value="Genomic_DNA"/>
</dbReference>
<dbReference type="InterPro" id="IPR034561">
    <property type="entry name" value="SNI1"/>
</dbReference>
<gene>
    <name evidence="1" type="ORF">AQUCO_05100092v1</name>
</gene>
<dbReference type="GO" id="GO:0000976">
    <property type="term" value="F:transcription cis-regulatory region binding"/>
    <property type="evidence" value="ECO:0007669"/>
    <property type="project" value="TreeGrafter"/>
</dbReference>
<dbReference type="GO" id="GO:0006974">
    <property type="term" value="P:DNA damage response"/>
    <property type="evidence" value="ECO:0007669"/>
    <property type="project" value="InterPro"/>
</dbReference>
<dbReference type="PANTHER" id="PTHR37243">
    <property type="entry name" value="NEGATIVE REGULATOR OF SYSTEMIC ACQUIRED RESISTANCE SNI1"/>
    <property type="match status" value="1"/>
</dbReference>
<dbReference type="OrthoDB" id="1885692at2759"/>
<dbReference type="AlphaFoldDB" id="A0A2G5CJ54"/>
<dbReference type="InParanoid" id="A0A2G5CJ54"/>